<protein>
    <recommendedName>
        <fullName evidence="8">L-lactate permease</fullName>
    </recommendedName>
</protein>
<evidence type="ECO:0000256" key="6">
    <source>
        <dbReference type="ARBA" id="ARBA00022989"/>
    </source>
</evidence>
<dbReference type="Proteomes" id="UP000005332">
    <property type="component" value="Unassembled WGS sequence"/>
</dbReference>
<dbReference type="EMBL" id="AGBA01000013">
    <property type="protein sequence ID" value="EGY77654.1"/>
    <property type="molecule type" value="Genomic_DNA"/>
</dbReference>
<feature type="transmembrane region" description="Helical" evidence="8">
    <location>
        <begin position="106"/>
        <end position="130"/>
    </location>
</feature>
<name>G4CXE0_9ACTN</name>
<evidence type="ECO:0000256" key="8">
    <source>
        <dbReference type="RuleBase" id="RU365092"/>
    </source>
</evidence>
<dbReference type="PANTHER" id="PTHR30003:SF0">
    <property type="entry name" value="GLYCOLATE PERMEASE GLCA-RELATED"/>
    <property type="match status" value="1"/>
</dbReference>
<evidence type="ECO:0000256" key="3">
    <source>
        <dbReference type="ARBA" id="ARBA00022448"/>
    </source>
</evidence>
<keyword evidence="5 8" id="KW-0812">Transmembrane</keyword>
<keyword evidence="4 8" id="KW-1003">Cell membrane</keyword>
<comment type="function">
    <text evidence="8">Uptake of L-lactate across the membrane. Can also transport D-lactate and glycolate.</text>
</comment>
<keyword evidence="6 8" id="KW-1133">Transmembrane helix</keyword>
<feature type="transmembrane region" description="Helical" evidence="8">
    <location>
        <begin position="440"/>
        <end position="456"/>
    </location>
</feature>
<feature type="transmembrane region" description="Helical" evidence="8">
    <location>
        <begin position="190"/>
        <end position="212"/>
    </location>
</feature>
<dbReference type="InterPro" id="IPR003804">
    <property type="entry name" value="Lactate_perm"/>
</dbReference>
<evidence type="ECO:0000313" key="9">
    <source>
        <dbReference type="EMBL" id="EGY77654.1"/>
    </source>
</evidence>
<dbReference type="NCBIfam" id="TIGR00795">
    <property type="entry name" value="lctP"/>
    <property type="match status" value="1"/>
</dbReference>
<proteinExistence type="inferred from homology"/>
<dbReference type="PANTHER" id="PTHR30003">
    <property type="entry name" value="L-LACTATE PERMEASE"/>
    <property type="match status" value="1"/>
</dbReference>
<dbReference type="HOGENOM" id="CLU_021628_0_0_11"/>
<evidence type="ECO:0000256" key="5">
    <source>
        <dbReference type="ARBA" id="ARBA00022692"/>
    </source>
</evidence>
<keyword evidence="3 8" id="KW-0813">Transport</keyword>
<feature type="transmembrane region" description="Helical" evidence="8">
    <location>
        <begin position="49"/>
        <end position="69"/>
    </location>
</feature>
<evidence type="ECO:0000313" key="10">
    <source>
        <dbReference type="Proteomes" id="UP000005332"/>
    </source>
</evidence>
<dbReference type="GO" id="GO:0015129">
    <property type="term" value="F:lactate transmembrane transporter activity"/>
    <property type="evidence" value="ECO:0007669"/>
    <property type="project" value="UniProtKB-UniRule"/>
</dbReference>
<accession>G4CXE0</accession>
<comment type="subcellular location">
    <subcellularLocation>
        <location evidence="1 8">Cell membrane</location>
        <topology evidence="1 8">Multi-pass membrane protein</topology>
    </subcellularLocation>
</comment>
<evidence type="ECO:0000256" key="2">
    <source>
        <dbReference type="ARBA" id="ARBA00010100"/>
    </source>
</evidence>
<feature type="transmembrane region" description="Helical" evidence="8">
    <location>
        <begin position="462"/>
        <end position="485"/>
    </location>
</feature>
<comment type="caution">
    <text evidence="9">The sequence shown here is derived from an EMBL/GenBank/DDBJ whole genome shotgun (WGS) entry which is preliminary data.</text>
</comment>
<organism evidence="9 10">
    <name type="scientific">Cutibacterium avidum ATCC 25577</name>
    <dbReference type="NCBI Taxonomy" id="997355"/>
    <lineage>
        <taxon>Bacteria</taxon>
        <taxon>Bacillati</taxon>
        <taxon>Actinomycetota</taxon>
        <taxon>Actinomycetes</taxon>
        <taxon>Propionibacteriales</taxon>
        <taxon>Propionibacteriaceae</taxon>
        <taxon>Cutibacterium</taxon>
    </lineage>
</organism>
<dbReference type="GO" id="GO:0015295">
    <property type="term" value="F:solute:proton symporter activity"/>
    <property type="evidence" value="ECO:0007669"/>
    <property type="project" value="TreeGrafter"/>
</dbReference>
<evidence type="ECO:0000256" key="4">
    <source>
        <dbReference type="ARBA" id="ARBA00022475"/>
    </source>
</evidence>
<feature type="transmembrane region" description="Helical" evidence="8">
    <location>
        <begin position="343"/>
        <end position="365"/>
    </location>
</feature>
<dbReference type="Pfam" id="PF02652">
    <property type="entry name" value="Lactate_perm"/>
    <property type="match status" value="1"/>
</dbReference>
<reference evidence="9 10" key="1">
    <citation type="submission" date="2011-06" db="EMBL/GenBank/DDBJ databases">
        <authorList>
            <person name="Muzny D."/>
            <person name="Qin X."/>
            <person name="Deng J."/>
            <person name="Jiang H."/>
            <person name="Liu Y."/>
            <person name="Qu J."/>
            <person name="Song X.-Z."/>
            <person name="Zhang L."/>
            <person name="Thornton R."/>
            <person name="Coyle M."/>
            <person name="Francisco L."/>
            <person name="Jackson L."/>
            <person name="Javaid M."/>
            <person name="Korchina V."/>
            <person name="Kovar C."/>
            <person name="Mata R."/>
            <person name="Mathew T."/>
            <person name="Ngo R."/>
            <person name="Nguyen L."/>
            <person name="Nguyen N."/>
            <person name="Okwuonu G."/>
            <person name="Ongeri F."/>
            <person name="Pham C."/>
            <person name="Simmons D."/>
            <person name="Wilczek-Boney K."/>
            <person name="Hale W."/>
            <person name="Jakkamsetti A."/>
            <person name="Pham P."/>
            <person name="Ruth R."/>
            <person name="San Lucas F."/>
            <person name="Warren J."/>
            <person name="Zhang J."/>
            <person name="Zhao Z."/>
            <person name="Zhou C."/>
            <person name="Zhu D."/>
            <person name="Lee S."/>
            <person name="Bess C."/>
            <person name="Blankenburg K."/>
            <person name="Forbes L."/>
            <person name="Fu Q."/>
            <person name="Gubbala S."/>
            <person name="Hirani K."/>
            <person name="Jayaseelan J.C."/>
            <person name="Lara F."/>
            <person name="Munidasa M."/>
            <person name="Palculict T."/>
            <person name="Patil S."/>
            <person name="Pu L.-L."/>
            <person name="Saada N."/>
            <person name="Tang L."/>
            <person name="Weissenberger G."/>
            <person name="Zhu Y."/>
            <person name="Hemphill L."/>
            <person name="Shang Y."/>
            <person name="Youmans B."/>
            <person name="Ayvaz T."/>
            <person name="Ross M."/>
            <person name="Santibanez J."/>
            <person name="Aqrawi P."/>
            <person name="Gross S."/>
            <person name="Joshi V."/>
            <person name="Fowler G."/>
            <person name="Nazareth L."/>
            <person name="Reid J."/>
            <person name="Worley K."/>
            <person name="Petrosino J."/>
            <person name="Highlander S."/>
            <person name="Gibbs R."/>
        </authorList>
    </citation>
    <scope>NUCLEOTIDE SEQUENCE [LARGE SCALE GENOMIC DNA]</scope>
    <source>
        <strain evidence="9 10">ATCC 25577</strain>
    </source>
</reference>
<feature type="transmembrane region" description="Helical" evidence="8">
    <location>
        <begin position="150"/>
        <end position="183"/>
    </location>
</feature>
<evidence type="ECO:0000256" key="7">
    <source>
        <dbReference type="ARBA" id="ARBA00023136"/>
    </source>
</evidence>
<dbReference type="GO" id="GO:0005886">
    <property type="term" value="C:plasma membrane"/>
    <property type="evidence" value="ECO:0007669"/>
    <property type="project" value="UniProtKB-SubCell"/>
</dbReference>
<sequence length="593" mass="62450">MVLPYYWSDQIGPTLPTVRRPEAMVEQRSSSMVLLQTFTPSANPLGSQWLSALLAVLPVLAMLITLGALRWKAHLAGLFSWGVALIVAITAFHMPIGMAISSSAQGFLYGLFPISWILLGAIWMYQVTVISGRFDDLRRTFFLISDDPRVLGILIAFCFGGLLEALAGFGAPVAIAAAMLIAIGFGKLRGAVTALVANTVPVAFGAVGLPVLMAAKTGGLDVSMVAPVSARICAVLCLVVPFLMLAIMDGRKGVRECWPFGLFVGIVFGVTKIIVGGTPVYNLTEIFAAVVTVALSLLFLKAWKPKGGREAAERIGIPMDPAVETEPVEAQEVDTSDLTGNRIFMALVPYILVIVVFGIAAIPAVKEGLKTADTKMAWPGLSGLMTTGGKAAAHQSYTWQWLSQPGFLLAVVAILVGLIYKVSLSDVFKELWVNTKKMKFSMLTIGLVVALAYVMGDSGQTLALGMFIAGAGALYPFLAPILGWIGTYVTGSDTSANILFSGLQSSVGQQVGAGSHLGVEGMRHLLVGAGASGGVVGKMISPQSLTIAATAIGLAGGESVILRKVFKFSIILLVLMCIIVGLMSTPVLGWMVP</sequence>
<feature type="transmembrane region" description="Helical" evidence="8">
    <location>
        <begin position="224"/>
        <end position="245"/>
    </location>
</feature>
<evidence type="ECO:0000256" key="1">
    <source>
        <dbReference type="ARBA" id="ARBA00004651"/>
    </source>
</evidence>
<dbReference type="AlphaFoldDB" id="G4CXE0"/>
<dbReference type="PATRIC" id="fig|997355.3.peg.1177"/>
<keyword evidence="7 8" id="KW-0472">Membrane</keyword>
<comment type="similarity">
    <text evidence="2 8">Belongs to the lactate permease family.</text>
</comment>
<feature type="transmembrane region" description="Helical" evidence="8">
    <location>
        <begin position="281"/>
        <end position="300"/>
    </location>
</feature>
<feature type="transmembrane region" description="Helical" evidence="8">
    <location>
        <begin position="257"/>
        <end position="275"/>
    </location>
</feature>
<keyword evidence="10" id="KW-1185">Reference proteome</keyword>
<feature type="transmembrane region" description="Helical" evidence="8">
    <location>
        <begin position="570"/>
        <end position="592"/>
    </location>
</feature>
<feature type="transmembrane region" description="Helical" evidence="8">
    <location>
        <begin position="75"/>
        <end position="94"/>
    </location>
</feature>
<gene>
    <name evidence="9" type="primary">lldP</name>
    <name evidence="9" type="ORF">HMPREF9153_1197</name>
</gene>
<feature type="transmembrane region" description="Helical" evidence="8">
    <location>
        <begin position="407"/>
        <end position="428"/>
    </location>
</feature>